<sequence>MEAPKEVVIAHDISCQWDKNLWKRINVYGPDLTPPQEQKDIVILVPKFHLPAHIVECQEEFSFAFELFVGETDGEATEWTWAILNPVASSTREMGPGSRQDTLDDHWSDHNWQKNVGLPKLLLQRIKDAVPHCEENRVTFEELCETVVSSAEDGKVWLQEWTEWVESWEWCCSSGEKVTNLYIPTVKPLTMASVHLRLSEEGSDAQWGASMGTLISANKMIADGLLAEQAQLDLQKETKALGPHSTDIQRVKVLDKTSRLRQEIDSWMDVQLVYMPEVRSIHGEQDHTAGGECVVAWNIDLLLPSTLLMNHNIMCDQRLLHYKWELCCAQATEALGIVRCKVILETYVVNHKGVYGHGQKIGMASNNLLDVCRVEKTWSIATYNRAREALRHLAEPLGMMDWHKTFRVLWIEDAVPIAGLKRRKKRDTSSKETSGESTAPQLSWIWLIPGAIDNSTPEGLQDALRIEWCKLRARMQRWDEECRLLHEEMQRVVRSHEYNIKLWSDRANRSLNGATHGARAYAFRQAFLCQQMKVYCEKTWSSVEEWLKIGQIHESKRDIDDADLPGEESELHVTAILGSEWN</sequence>
<protein>
    <submittedName>
        <fullName evidence="1">Uncharacterized protein</fullName>
    </submittedName>
</protein>
<comment type="caution">
    <text evidence="1">The sequence shown here is derived from an EMBL/GenBank/DDBJ whole genome shotgun (WGS) entry which is preliminary data.</text>
</comment>
<name>A0AA39UPB4_9AGAR</name>
<evidence type="ECO:0000313" key="2">
    <source>
        <dbReference type="Proteomes" id="UP001175228"/>
    </source>
</evidence>
<dbReference type="EMBL" id="JAUEPU010000012">
    <property type="protein sequence ID" value="KAK0497622.1"/>
    <property type="molecule type" value="Genomic_DNA"/>
</dbReference>
<dbReference type="InterPro" id="IPR040521">
    <property type="entry name" value="KDZ"/>
</dbReference>
<evidence type="ECO:0000313" key="1">
    <source>
        <dbReference type="EMBL" id="KAK0497622.1"/>
    </source>
</evidence>
<dbReference type="Pfam" id="PF18758">
    <property type="entry name" value="KDZ"/>
    <property type="match status" value="1"/>
</dbReference>
<keyword evidence="2" id="KW-1185">Reference proteome</keyword>
<accession>A0AA39UPB4</accession>
<gene>
    <name evidence="1" type="ORF">EDD18DRAFT_1351390</name>
</gene>
<reference evidence="1" key="1">
    <citation type="submission" date="2023-06" db="EMBL/GenBank/DDBJ databases">
        <authorList>
            <consortium name="Lawrence Berkeley National Laboratory"/>
            <person name="Ahrendt S."/>
            <person name="Sahu N."/>
            <person name="Indic B."/>
            <person name="Wong-Bajracharya J."/>
            <person name="Merenyi Z."/>
            <person name="Ke H.-M."/>
            <person name="Monk M."/>
            <person name="Kocsube S."/>
            <person name="Drula E."/>
            <person name="Lipzen A."/>
            <person name="Balint B."/>
            <person name="Henrissat B."/>
            <person name="Andreopoulos B."/>
            <person name="Martin F.M."/>
            <person name="Harder C.B."/>
            <person name="Rigling D."/>
            <person name="Ford K.L."/>
            <person name="Foster G.D."/>
            <person name="Pangilinan J."/>
            <person name="Papanicolaou A."/>
            <person name="Barry K."/>
            <person name="LaButti K."/>
            <person name="Viragh M."/>
            <person name="Koriabine M."/>
            <person name="Yan M."/>
            <person name="Riley R."/>
            <person name="Champramary S."/>
            <person name="Plett K.L."/>
            <person name="Tsai I.J."/>
            <person name="Slot J."/>
            <person name="Sipos G."/>
            <person name="Plett J."/>
            <person name="Nagy L.G."/>
            <person name="Grigoriev I.V."/>
        </authorList>
    </citation>
    <scope>NUCLEOTIDE SEQUENCE</scope>
    <source>
        <strain evidence="1">HWK02</strain>
    </source>
</reference>
<dbReference type="Proteomes" id="UP001175228">
    <property type="component" value="Unassembled WGS sequence"/>
</dbReference>
<dbReference type="AlphaFoldDB" id="A0AA39UPB4"/>
<organism evidence="1 2">
    <name type="scientific">Armillaria luteobubalina</name>
    <dbReference type="NCBI Taxonomy" id="153913"/>
    <lineage>
        <taxon>Eukaryota</taxon>
        <taxon>Fungi</taxon>
        <taxon>Dikarya</taxon>
        <taxon>Basidiomycota</taxon>
        <taxon>Agaricomycotina</taxon>
        <taxon>Agaricomycetes</taxon>
        <taxon>Agaricomycetidae</taxon>
        <taxon>Agaricales</taxon>
        <taxon>Marasmiineae</taxon>
        <taxon>Physalacriaceae</taxon>
        <taxon>Armillaria</taxon>
    </lineage>
</organism>
<proteinExistence type="predicted"/>